<dbReference type="RefSeq" id="WP_106153239.1">
    <property type="nucleotide sequence ID" value="NZ_PVTS01000008.1"/>
</dbReference>
<name>A0A2T0XLR6_9BACT</name>
<evidence type="ECO:0000313" key="1">
    <source>
        <dbReference type="EMBL" id="RCW37329.1"/>
    </source>
</evidence>
<gene>
    <name evidence="1" type="ORF">DFO77_10621</name>
</gene>
<dbReference type="PROSITE" id="PS51257">
    <property type="entry name" value="PROKAR_LIPOPROTEIN"/>
    <property type="match status" value="1"/>
</dbReference>
<dbReference type="OrthoDB" id="1117858at2"/>
<keyword evidence="2" id="KW-1185">Reference proteome</keyword>
<reference evidence="1 2" key="1">
    <citation type="submission" date="2018-07" db="EMBL/GenBank/DDBJ databases">
        <title>Freshwater and sediment microbial communities from various areas in North America, analyzing microbe dynamics in response to fracking.</title>
        <authorList>
            <person name="Lamendella R."/>
        </authorList>
    </citation>
    <scope>NUCLEOTIDE SEQUENCE [LARGE SCALE GENOMIC DNA]</scope>
    <source>
        <strain evidence="1 2">160A</strain>
    </source>
</reference>
<organism evidence="1 2">
    <name type="scientific">Marinilabilia salmonicolor</name>
    <dbReference type="NCBI Taxonomy" id="989"/>
    <lineage>
        <taxon>Bacteria</taxon>
        <taxon>Pseudomonadati</taxon>
        <taxon>Bacteroidota</taxon>
        <taxon>Bacteroidia</taxon>
        <taxon>Marinilabiliales</taxon>
        <taxon>Marinilabiliaceae</taxon>
        <taxon>Marinilabilia</taxon>
    </lineage>
</organism>
<proteinExistence type="predicted"/>
<dbReference type="Proteomes" id="UP000252733">
    <property type="component" value="Unassembled WGS sequence"/>
</dbReference>
<dbReference type="AlphaFoldDB" id="A0A2T0XLR6"/>
<accession>A0A2T0XLR6</accession>
<protein>
    <submittedName>
        <fullName evidence="1">Uncharacterized protein</fullName>
    </submittedName>
</protein>
<evidence type="ECO:0000313" key="2">
    <source>
        <dbReference type="Proteomes" id="UP000252733"/>
    </source>
</evidence>
<dbReference type="STRING" id="1168289.GCA_000259075_03264"/>
<comment type="caution">
    <text evidence="1">The sequence shown here is derived from an EMBL/GenBank/DDBJ whole genome shotgun (WGS) entry which is preliminary data.</text>
</comment>
<dbReference type="EMBL" id="QPIZ01000006">
    <property type="protein sequence ID" value="RCW37329.1"/>
    <property type="molecule type" value="Genomic_DNA"/>
</dbReference>
<sequence>MKIKSFLFALALLGVISGCKDDDEGDKMSSLSPETHKENLEQSGLNVVDQLENMSNLDAVKVMLDFNDLLESTDYTGGVSGVIKPVLALSEGQSVAFNLKNSTIDESSLSMLFEDEAGIYTYNAEFNVWDKTSSEDEITYHFPTLDSEVNNATISVANFNFITTDNADVVEVSEELPTSFDVELVVDEVSLITFSFNAAYDADGIPTSVSESWTVEEYNFTTSVARSSSTVSVDQSFTFNGDNILSSHFSSEGSFSYENMKEDGENGDLYSQDVIKSSNVWFAIDNLKLEGNVNWKGLMDDMSSVEGVENEQQAFEKEAEILNKNMSLKLKYNDSNEVIALGEAYVKTETDYYGTESLSLDFRMKFSDGSYMDDSYFGEDDFIDLIESFEDMIEDAEENYGVTVE</sequence>